<evidence type="ECO:0000313" key="2">
    <source>
        <dbReference type="Proteomes" id="UP000013057"/>
    </source>
</evidence>
<comment type="caution">
    <text evidence="1">The sequence shown here is derived from an EMBL/GenBank/DDBJ whole genome shotgun (WGS) entry which is preliminary data.</text>
</comment>
<dbReference type="EMBL" id="BARH01000036">
    <property type="protein sequence ID" value="GAC92379.1"/>
    <property type="molecule type" value="Genomic_DNA"/>
</dbReference>
<dbReference type="AlphaFoldDB" id="R4G2A3"/>
<dbReference type="Pfam" id="PF22116">
    <property type="entry name" value="DUF6944"/>
    <property type="match status" value="1"/>
</dbReference>
<protein>
    <submittedName>
        <fullName evidence="1">Uncharacterized protein</fullName>
    </submittedName>
</protein>
<dbReference type="Proteomes" id="UP000013057">
    <property type="component" value="Unassembled WGS sequence"/>
</dbReference>
<evidence type="ECO:0000313" key="1">
    <source>
        <dbReference type="EMBL" id="GAC92379.1"/>
    </source>
</evidence>
<dbReference type="InterPro" id="IPR054224">
    <property type="entry name" value="DUF6944"/>
</dbReference>
<organism evidence="1 2">
    <name type="scientific">Anoxybacillus flavithermus NBRC 109594</name>
    <dbReference type="NCBI Taxonomy" id="1315967"/>
    <lineage>
        <taxon>Bacteria</taxon>
        <taxon>Bacillati</taxon>
        <taxon>Bacillota</taxon>
        <taxon>Bacilli</taxon>
        <taxon>Bacillales</taxon>
        <taxon>Anoxybacillaceae</taxon>
        <taxon>Anoxybacillus</taxon>
    </lineage>
</organism>
<proteinExistence type="predicted"/>
<name>R4G2A3_9BACL</name>
<dbReference type="RefSeq" id="WP_006323917.1">
    <property type="nucleotide sequence ID" value="NZ_BARH01000036.1"/>
</dbReference>
<gene>
    <name evidence="1" type="ORF">KN10_2815</name>
</gene>
<reference evidence="2" key="1">
    <citation type="journal article" date="2013" name="Genome">
        <title>Draft Genome Sequence of a Thermophilic Member of the Bacillaceae, Anoxybacillus flavithermus Strain Kn10, Isolated from the Kan-nawa Hot Spring in Japan.</title>
        <authorList>
            <person name="Matsutani M."/>
            <person name="Shirakihara Y."/>
            <person name="Imada K."/>
            <person name="Yakushi T."/>
            <person name="Matsushita K."/>
        </authorList>
    </citation>
    <scope>NUCLEOTIDE SEQUENCE [LARGE SCALE GENOMIC DNA]</scope>
    <source>
        <strain evidence="2">NBRC 109594</strain>
    </source>
</reference>
<accession>R4G2A3</accession>
<sequence length="178" mass="18901">MNQPKALIGSFTQAIGTVTSAIASIPSLSDKKQFALDLWGNVLQATGNALEADAETPDTLGVYGNEIQAIGNITVVAGLLSEEGRRLEITGNWLQSLGGLISFIDDWEDKQSSVLSPIGNLLQSIGNALQAIGGVWEKQKGKEEGETIGIIGAWIQAIGSILCFLSQLEDRATFITKE</sequence>